<dbReference type="WBParaSite" id="RSKR_0000642400.1">
    <property type="protein sequence ID" value="RSKR_0000642400.1"/>
    <property type="gene ID" value="RSKR_0000642400"/>
</dbReference>
<name>A0AC35U156_9BILA</name>
<accession>A0AC35U156</accession>
<reference evidence="2" key="1">
    <citation type="submission" date="2016-11" db="UniProtKB">
        <authorList>
            <consortium name="WormBaseParasite"/>
        </authorList>
    </citation>
    <scope>IDENTIFICATION</scope>
    <source>
        <strain evidence="2">KR3021</strain>
    </source>
</reference>
<dbReference type="Proteomes" id="UP000095286">
    <property type="component" value="Unplaced"/>
</dbReference>
<proteinExistence type="predicted"/>
<sequence>MSVEELYSDFMIKLRSTHSNRKNLLLSTLVRDVKNDWNIDIQSLGQKYDVSGTDTNIVYYLVRDDPSIQLESCGSANFYVHVIRTAEQSYLCQMISSSKSKNKPKKKNGKIKKLNYTQNWVPKKKTTSLTYSFYTQKKIENSTLKNDCSLENNVSYNIKDDGGIKSQLPSYSDDPKKDMIGEIENAPISNLNYTPPLTPEYGHTIEPFPTLKKEPKQNLVICSSLEQQRTDDTIANFMKLDIDNRTRLNNSENILPSQDCLTENCTALLPLIQNSFITISPFKITDSCSKKTYSMGSGLKFSKDGTTGSLIKVNVAVSPSVDNIGNTKIKTTEKLGTNPFKKAATIDSEVGNYENHFEKKSIFA</sequence>
<evidence type="ECO:0000313" key="2">
    <source>
        <dbReference type="WBParaSite" id="RSKR_0000642400.1"/>
    </source>
</evidence>
<organism evidence="1 2">
    <name type="scientific">Rhabditophanes sp. KR3021</name>
    <dbReference type="NCBI Taxonomy" id="114890"/>
    <lineage>
        <taxon>Eukaryota</taxon>
        <taxon>Metazoa</taxon>
        <taxon>Ecdysozoa</taxon>
        <taxon>Nematoda</taxon>
        <taxon>Chromadorea</taxon>
        <taxon>Rhabditida</taxon>
        <taxon>Tylenchina</taxon>
        <taxon>Panagrolaimomorpha</taxon>
        <taxon>Strongyloidoidea</taxon>
        <taxon>Alloionematidae</taxon>
        <taxon>Rhabditophanes</taxon>
    </lineage>
</organism>
<protein>
    <submittedName>
        <fullName evidence="2">Ras-associating domain-containing protein</fullName>
    </submittedName>
</protein>
<evidence type="ECO:0000313" key="1">
    <source>
        <dbReference type="Proteomes" id="UP000095286"/>
    </source>
</evidence>